<sequence>MSEDEDFNIPASDDELAATESWDAEHKNYVSWEPPAADIASLYEKLEKDGVIELQMKCLPRRAPTPKPEEPDTKEEEKEEEKPEETPSKKPAVPSFDFDEFSMETTPAKTTFTPTRRTPGSRPTPRSGQRRVARMDNIMSSIMRHRRQDPDDTPVKPSTSKDSEKKTDTSEGKGSKKEDQKQDEGKEGEKEVPPVVSTENVKQEPVETAPTPQRPPSRTRSRRT</sequence>
<feature type="region of interest" description="Disordered" evidence="1">
    <location>
        <begin position="1"/>
        <end position="20"/>
    </location>
</feature>
<evidence type="ECO:0000313" key="2">
    <source>
        <dbReference type="EMBL" id="EEN43599.1"/>
    </source>
</evidence>
<protein>
    <recommendedName>
        <fullName evidence="3">PAXIP1-associated glutamate-rich protein 1</fullName>
    </recommendedName>
</protein>
<reference evidence="2" key="1">
    <citation type="journal article" date="2008" name="Nature">
        <title>The amphioxus genome and the evolution of the chordate karyotype.</title>
        <authorList>
            <consortium name="US DOE Joint Genome Institute (JGI-PGF)"/>
            <person name="Putnam N.H."/>
            <person name="Butts T."/>
            <person name="Ferrier D.E.K."/>
            <person name="Furlong R.F."/>
            <person name="Hellsten U."/>
            <person name="Kawashima T."/>
            <person name="Robinson-Rechavi M."/>
            <person name="Shoguchi E."/>
            <person name="Terry A."/>
            <person name="Yu J.-K."/>
            <person name="Benito-Gutierrez E.L."/>
            <person name="Dubchak I."/>
            <person name="Garcia-Fernandez J."/>
            <person name="Gibson-Brown J.J."/>
            <person name="Grigoriev I.V."/>
            <person name="Horton A.C."/>
            <person name="de Jong P.J."/>
            <person name="Jurka J."/>
            <person name="Kapitonov V.V."/>
            <person name="Kohara Y."/>
            <person name="Kuroki Y."/>
            <person name="Lindquist E."/>
            <person name="Lucas S."/>
            <person name="Osoegawa K."/>
            <person name="Pennacchio L.A."/>
            <person name="Salamov A.A."/>
            <person name="Satou Y."/>
            <person name="Sauka-Spengler T."/>
            <person name="Schmutz J."/>
            <person name="Shin-I T."/>
            <person name="Toyoda A."/>
            <person name="Bronner-Fraser M."/>
            <person name="Fujiyama A."/>
            <person name="Holland L.Z."/>
            <person name="Holland P.W.H."/>
            <person name="Satoh N."/>
            <person name="Rokhsar D.S."/>
        </authorList>
    </citation>
    <scope>NUCLEOTIDE SEQUENCE [LARGE SCALE GENOMIC DNA]</scope>
    <source>
        <strain evidence="2">S238N-H82</strain>
        <tissue evidence="2">Testes</tissue>
    </source>
</reference>
<dbReference type="Pfam" id="PF15364">
    <property type="entry name" value="PAXIP1_C"/>
    <property type="match status" value="1"/>
</dbReference>
<name>C3ZV23_BRAFL</name>
<feature type="compositionally biased region" description="Basic and acidic residues" evidence="1">
    <location>
        <begin position="148"/>
        <end position="192"/>
    </location>
</feature>
<dbReference type="AlphaFoldDB" id="C3ZV23"/>
<dbReference type="STRING" id="7739.C3ZV23"/>
<dbReference type="eggNOG" id="ENOG502S0T8">
    <property type="taxonomic scope" value="Eukaryota"/>
</dbReference>
<dbReference type="InParanoid" id="C3ZV23"/>
<dbReference type="PANTHER" id="PTHR28467">
    <property type="entry name" value="PAXIP1-ASSOCIATED GLUTAMATE-RICH PROTEIN 1"/>
    <property type="match status" value="1"/>
</dbReference>
<dbReference type="PANTHER" id="PTHR28467:SF1">
    <property type="entry name" value="PAXIP1-ASSOCIATED GLUTAMATE-RICH PROTEIN 1"/>
    <property type="match status" value="1"/>
</dbReference>
<evidence type="ECO:0008006" key="3">
    <source>
        <dbReference type="Google" id="ProtNLM"/>
    </source>
</evidence>
<feature type="compositionally biased region" description="Low complexity" evidence="1">
    <location>
        <begin position="105"/>
        <end position="126"/>
    </location>
</feature>
<feature type="region of interest" description="Disordered" evidence="1">
    <location>
        <begin position="57"/>
        <end position="224"/>
    </location>
</feature>
<accession>C3ZV23</accession>
<organism>
    <name type="scientific">Branchiostoma floridae</name>
    <name type="common">Florida lancelet</name>
    <name type="synonym">Amphioxus</name>
    <dbReference type="NCBI Taxonomy" id="7739"/>
    <lineage>
        <taxon>Eukaryota</taxon>
        <taxon>Metazoa</taxon>
        <taxon>Chordata</taxon>
        <taxon>Cephalochordata</taxon>
        <taxon>Leptocardii</taxon>
        <taxon>Amphioxiformes</taxon>
        <taxon>Branchiostomatidae</taxon>
        <taxon>Branchiostoma</taxon>
    </lineage>
</organism>
<feature type="compositionally biased region" description="Acidic residues" evidence="1">
    <location>
        <begin position="1"/>
        <end position="17"/>
    </location>
</feature>
<dbReference type="InterPro" id="IPR028213">
    <property type="entry name" value="PA1"/>
</dbReference>
<gene>
    <name evidence="2" type="ORF">BRAFLDRAFT_127710</name>
</gene>
<dbReference type="EMBL" id="GG666687">
    <property type="protein sequence ID" value="EEN43599.1"/>
    <property type="molecule type" value="Genomic_DNA"/>
</dbReference>
<evidence type="ECO:0000256" key="1">
    <source>
        <dbReference type="SAM" id="MobiDB-lite"/>
    </source>
</evidence>
<proteinExistence type="predicted"/>